<evidence type="ECO:0000313" key="3">
    <source>
        <dbReference type="EMBL" id="TCK22307.1"/>
    </source>
</evidence>
<evidence type="ECO:0000259" key="2">
    <source>
        <dbReference type="Pfam" id="PF00144"/>
    </source>
</evidence>
<accession>A0A4R1HJ52</accession>
<dbReference type="EMBL" id="SMFZ01000002">
    <property type="protein sequence ID" value="TCK22307.1"/>
    <property type="molecule type" value="Genomic_DNA"/>
</dbReference>
<comment type="caution">
    <text evidence="3">The sequence shown here is derived from an EMBL/GenBank/DDBJ whole genome shotgun (WGS) entry which is preliminary data.</text>
</comment>
<dbReference type="Pfam" id="PF00144">
    <property type="entry name" value="Beta-lactamase"/>
    <property type="match status" value="1"/>
</dbReference>
<dbReference type="InterPro" id="IPR050789">
    <property type="entry name" value="Diverse_Enzym_Activities"/>
</dbReference>
<reference evidence="3 4" key="1">
    <citation type="submission" date="2019-03" db="EMBL/GenBank/DDBJ databases">
        <title>Sequencing the genomes of 1000 actinobacteria strains.</title>
        <authorList>
            <person name="Klenk H.-P."/>
        </authorList>
    </citation>
    <scope>NUCLEOTIDE SEQUENCE [LARGE SCALE GENOMIC DNA]</scope>
    <source>
        <strain evidence="3 4">DSM 44969</strain>
    </source>
</reference>
<dbReference type="InterPro" id="IPR012338">
    <property type="entry name" value="Beta-lactam/transpept-like"/>
</dbReference>
<evidence type="ECO:0000313" key="4">
    <source>
        <dbReference type="Proteomes" id="UP000295560"/>
    </source>
</evidence>
<feature type="compositionally biased region" description="Pro residues" evidence="1">
    <location>
        <begin position="68"/>
        <end position="77"/>
    </location>
</feature>
<sequence>MLTRRPRRILTVLAVLVVVVGALFVAVETTTDRFYLSRVLAWHGADYQDWQRFPSRPVPTGPDGNPFRPAPATPPPWLQTVTGHPDAPPPADEREPWVTEGGQRGGAAVTEPLDEYMANSGTTAFLVARDDQLLYERYYNGSGHDATQTSFSMAKSFISALVGIAVEQGRIRSVDDPVVRYVPELAGRGMDTMTIRNLLTMSSGLAFSGEDGAGGPFGDDAKIYYTPQLRKLALQVQAASPPGQHWQYNDYDTVLMGLILERTTGRPVASLLSDEIWKPMGAEADGSWSLDSTADGFEKMASGINGRAVDFAKFGRLFLDGGRVNGRQVVPGDWVRESTKIDTTTDPADFYQYFWWIDVARPGRYMAVGNLGQFIYVVPDKHLVIVRFGERFGAQQWTPLLRSIADAAPRP</sequence>
<dbReference type="RefSeq" id="WP_132431075.1">
    <property type="nucleotide sequence ID" value="NZ_SMFZ01000002.1"/>
</dbReference>
<evidence type="ECO:0000256" key="1">
    <source>
        <dbReference type="SAM" id="MobiDB-lite"/>
    </source>
</evidence>
<protein>
    <submittedName>
        <fullName evidence="3">CubicO group peptidase (Beta-lactamase class C family)</fullName>
    </submittedName>
</protein>
<proteinExistence type="predicted"/>
<dbReference type="PANTHER" id="PTHR43283:SF7">
    <property type="entry name" value="BETA-LACTAMASE-RELATED DOMAIN-CONTAINING PROTEIN"/>
    <property type="match status" value="1"/>
</dbReference>
<keyword evidence="4" id="KW-1185">Reference proteome</keyword>
<dbReference type="PANTHER" id="PTHR43283">
    <property type="entry name" value="BETA-LACTAMASE-RELATED"/>
    <property type="match status" value="1"/>
</dbReference>
<dbReference type="SUPFAM" id="SSF56601">
    <property type="entry name" value="beta-lactamase/transpeptidase-like"/>
    <property type="match status" value="1"/>
</dbReference>
<dbReference type="OrthoDB" id="503788at2"/>
<organism evidence="3 4">
    <name type="scientific">Pseudonocardia endophytica</name>
    <dbReference type="NCBI Taxonomy" id="401976"/>
    <lineage>
        <taxon>Bacteria</taxon>
        <taxon>Bacillati</taxon>
        <taxon>Actinomycetota</taxon>
        <taxon>Actinomycetes</taxon>
        <taxon>Pseudonocardiales</taxon>
        <taxon>Pseudonocardiaceae</taxon>
        <taxon>Pseudonocardia</taxon>
    </lineage>
</organism>
<dbReference type="AlphaFoldDB" id="A0A4R1HJ52"/>
<feature type="region of interest" description="Disordered" evidence="1">
    <location>
        <begin position="53"/>
        <end position="106"/>
    </location>
</feature>
<dbReference type="Gene3D" id="3.40.710.10">
    <property type="entry name" value="DD-peptidase/beta-lactamase superfamily"/>
    <property type="match status" value="1"/>
</dbReference>
<gene>
    <name evidence="3" type="ORF">EV378_6308</name>
</gene>
<dbReference type="Proteomes" id="UP000295560">
    <property type="component" value="Unassembled WGS sequence"/>
</dbReference>
<feature type="domain" description="Beta-lactamase-related" evidence="2">
    <location>
        <begin position="115"/>
        <end position="398"/>
    </location>
</feature>
<name>A0A4R1HJ52_PSEEN</name>
<dbReference type="InterPro" id="IPR001466">
    <property type="entry name" value="Beta-lactam-related"/>
</dbReference>